<dbReference type="PATRIC" id="fig|1303518.3.peg.1374"/>
<dbReference type="AlphaFoldDB" id="S0EU36"/>
<dbReference type="Pfam" id="PF04456">
    <property type="entry name" value="DUF503"/>
    <property type="match status" value="1"/>
</dbReference>
<dbReference type="InterPro" id="IPR007546">
    <property type="entry name" value="DUF503"/>
</dbReference>
<accession>S0EU36</accession>
<dbReference type="EMBL" id="HF951689">
    <property type="protein sequence ID" value="CCW35161.1"/>
    <property type="molecule type" value="Genomic_DNA"/>
</dbReference>
<proteinExistence type="predicted"/>
<sequence length="93" mass="10635">MHVATLTLTIYLHEVRSLKEKRQIVQSLIDTMRRKYNVSIAEVDGLDVWQEAVLGVACVSNDNRHLQRVLDSLLNALEANPNIDVGPIEREIW</sequence>
<dbReference type="OrthoDB" id="9809023at2"/>
<organism evidence="1 2">
    <name type="scientific">Chthonomonas calidirosea (strain DSM 23976 / ICMP 18418 / T49)</name>
    <dbReference type="NCBI Taxonomy" id="1303518"/>
    <lineage>
        <taxon>Bacteria</taxon>
        <taxon>Bacillati</taxon>
        <taxon>Armatimonadota</taxon>
        <taxon>Chthonomonadia</taxon>
        <taxon>Chthonomonadales</taxon>
        <taxon>Chthonomonadaceae</taxon>
        <taxon>Chthonomonas</taxon>
    </lineage>
</organism>
<evidence type="ECO:0000313" key="1">
    <source>
        <dbReference type="EMBL" id="CCW35161.1"/>
    </source>
</evidence>
<dbReference type="RefSeq" id="WP_016482701.1">
    <property type="nucleotide sequence ID" value="NC_021487.1"/>
</dbReference>
<reference evidence="2" key="1">
    <citation type="submission" date="2013-03" db="EMBL/GenBank/DDBJ databases">
        <title>Genome sequence of Chthonomonas calidirosea, the first sequenced genome from the Armatimonadetes phylum (formally candidate division OP10).</title>
        <authorList>
            <person name="Lee K.C.Y."/>
            <person name="Morgan X.C."/>
            <person name="Dunfield P.F."/>
            <person name="Tamas I."/>
            <person name="Houghton K.M."/>
            <person name="Vyssotski M."/>
            <person name="Ryan J.L.J."/>
            <person name="Lagutin K."/>
            <person name="McDonald I.R."/>
            <person name="Stott M.B."/>
        </authorList>
    </citation>
    <scope>NUCLEOTIDE SEQUENCE [LARGE SCALE GENOMIC DNA]</scope>
    <source>
        <strain evidence="2">DSM 23976 / ICMP 18418 / T49</strain>
    </source>
</reference>
<dbReference type="PANTHER" id="PTHR36441">
    <property type="entry name" value="HYPOTHETICAL CYTOSOLIC PROTEIN"/>
    <property type="match status" value="1"/>
</dbReference>
<dbReference type="InterPro" id="IPR036746">
    <property type="entry name" value="TT1725-like_sf"/>
</dbReference>
<dbReference type="HOGENOM" id="CLU_149981_4_0_0"/>
<protein>
    <submittedName>
        <fullName evidence="1">Uncharacterized protein conserved in bacteria</fullName>
    </submittedName>
</protein>
<gene>
    <name evidence="1" type="ORF">CCALI_01343</name>
</gene>
<evidence type="ECO:0000313" key="2">
    <source>
        <dbReference type="Proteomes" id="UP000014227"/>
    </source>
</evidence>
<dbReference type="STRING" id="454171.CP488_02753"/>
<dbReference type="SUPFAM" id="SSF103007">
    <property type="entry name" value="Hypothetical protein TT1725"/>
    <property type="match status" value="1"/>
</dbReference>
<keyword evidence="2" id="KW-1185">Reference proteome</keyword>
<dbReference type="eggNOG" id="COG1550">
    <property type="taxonomic scope" value="Bacteria"/>
</dbReference>
<dbReference type="FunCoup" id="S0EU36">
    <property type="interactions" value="11"/>
</dbReference>
<dbReference type="Proteomes" id="UP000014227">
    <property type="component" value="Chromosome I"/>
</dbReference>
<dbReference type="KEGG" id="ccz:CCALI_01343"/>
<dbReference type="InParanoid" id="S0EU36"/>
<dbReference type="Gene3D" id="3.30.70.1120">
    <property type="entry name" value="TT1725-like"/>
    <property type="match status" value="1"/>
</dbReference>
<dbReference type="PANTHER" id="PTHR36441:SF1">
    <property type="entry name" value="DUF503 DOMAIN-CONTAINING PROTEIN"/>
    <property type="match status" value="1"/>
</dbReference>
<name>S0EU36_CHTCT</name>